<evidence type="ECO:0000313" key="4">
    <source>
        <dbReference type="Proteomes" id="UP000030765"/>
    </source>
</evidence>
<accession>A0A084W5G5</accession>
<proteinExistence type="predicted"/>
<evidence type="ECO:0000313" key="3">
    <source>
        <dbReference type="EnsemblMetazoa" id="ASIC013396-PA"/>
    </source>
</evidence>
<evidence type="ECO:0000256" key="1">
    <source>
        <dbReference type="SAM" id="MobiDB-lite"/>
    </source>
</evidence>
<feature type="compositionally biased region" description="Basic and acidic residues" evidence="1">
    <location>
        <begin position="50"/>
        <end position="60"/>
    </location>
</feature>
<organism evidence="2">
    <name type="scientific">Anopheles sinensis</name>
    <name type="common">Mosquito</name>
    <dbReference type="NCBI Taxonomy" id="74873"/>
    <lineage>
        <taxon>Eukaryota</taxon>
        <taxon>Metazoa</taxon>
        <taxon>Ecdysozoa</taxon>
        <taxon>Arthropoda</taxon>
        <taxon>Hexapoda</taxon>
        <taxon>Insecta</taxon>
        <taxon>Pterygota</taxon>
        <taxon>Neoptera</taxon>
        <taxon>Endopterygota</taxon>
        <taxon>Diptera</taxon>
        <taxon>Nematocera</taxon>
        <taxon>Culicoidea</taxon>
        <taxon>Culicidae</taxon>
        <taxon>Anophelinae</taxon>
        <taxon>Anopheles</taxon>
    </lineage>
</organism>
<keyword evidence="4" id="KW-1185">Reference proteome</keyword>
<reference evidence="2 4" key="1">
    <citation type="journal article" date="2014" name="BMC Genomics">
        <title>Genome sequence of Anopheles sinensis provides insight into genetics basis of mosquito competence for malaria parasites.</title>
        <authorList>
            <person name="Zhou D."/>
            <person name="Zhang D."/>
            <person name="Ding G."/>
            <person name="Shi L."/>
            <person name="Hou Q."/>
            <person name="Ye Y."/>
            <person name="Xu Y."/>
            <person name="Zhou H."/>
            <person name="Xiong C."/>
            <person name="Li S."/>
            <person name="Yu J."/>
            <person name="Hong S."/>
            <person name="Yu X."/>
            <person name="Zou P."/>
            <person name="Chen C."/>
            <person name="Chang X."/>
            <person name="Wang W."/>
            <person name="Lv Y."/>
            <person name="Sun Y."/>
            <person name="Ma L."/>
            <person name="Shen B."/>
            <person name="Zhu C."/>
        </authorList>
    </citation>
    <scope>NUCLEOTIDE SEQUENCE [LARGE SCALE GENOMIC DNA]</scope>
</reference>
<dbReference type="Proteomes" id="UP000030765">
    <property type="component" value="Unassembled WGS sequence"/>
</dbReference>
<feature type="region of interest" description="Disordered" evidence="1">
    <location>
        <begin position="1"/>
        <end position="87"/>
    </location>
</feature>
<dbReference type="EMBL" id="ATLV01020627">
    <property type="status" value="NOT_ANNOTATED_CDS"/>
    <property type="molecule type" value="Genomic_DNA"/>
</dbReference>
<evidence type="ECO:0000313" key="2">
    <source>
        <dbReference type="EMBL" id="KFB45459.1"/>
    </source>
</evidence>
<dbReference type="EMBL" id="KE525303">
    <property type="protein sequence ID" value="KFB45459.1"/>
    <property type="molecule type" value="Genomic_DNA"/>
</dbReference>
<dbReference type="EnsemblMetazoa" id="ASIC013396-RA">
    <property type="protein sequence ID" value="ASIC013396-PA"/>
    <property type="gene ID" value="ASIC013396"/>
</dbReference>
<name>A0A084W5G5_ANOSI</name>
<reference evidence="3" key="2">
    <citation type="submission" date="2020-05" db="UniProtKB">
        <authorList>
            <consortium name="EnsemblMetazoa"/>
        </authorList>
    </citation>
    <scope>IDENTIFICATION</scope>
</reference>
<dbReference type="AlphaFoldDB" id="A0A084W5G5"/>
<protein>
    <submittedName>
        <fullName evidence="2 3">Beta-N-acetylhexosaminidase</fullName>
    </submittedName>
</protein>
<gene>
    <name evidence="2" type="ORF">ZHAS_00013396</name>
</gene>
<sequence length="126" mass="13743">MAEFAPSHRVHIDFCSMVPRGGPQADDPTLETSSQPSPGGPPVSRSKHLPRGDGSESEKRALRRTNAADSDVDVMRKPKSLGPISRTVYGHTLPQQCRQRIGLPVELDQVFRSTNVRQGRTSGGKE</sequence>
<dbReference type="VEuPathDB" id="VectorBase:ASIC013396"/>